<sequence length="123" mass="13712">MGMTNTEYLPYPDGQVILASSAHDLQRPMSIMNESFEGKGMEVNAKQTKVMIFERDKRETIMTHMKMILTGGYEKVKLQMVLSPILSIARIYHKSTCGATQCCVGFNADVLNVGYGRTGTRAK</sequence>
<reference evidence="1 2" key="1">
    <citation type="journal article" date="2019" name="Commun. Biol.">
        <title>The bagworm genome reveals a unique fibroin gene that provides high tensile strength.</title>
        <authorList>
            <person name="Kono N."/>
            <person name="Nakamura H."/>
            <person name="Ohtoshi R."/>
            <person name="Tomita M."/>
            <person name="Numata K."/>
            <person name="Arakawa K."/>
        </authorList>
    </citation>
    <scope>NUCLEOTIDE SEQUENCE [LARGE SCALE GENOMIC DNA]</scope>
</reference>
<dbReference type="EMBL" id="BGZK01001836">
    <property type="protein sequence ID" value="GBP87107.1"/>
    <property type="molecule type" value="Genomic_DNA"/>
</dbReference>
<organism evidence="1 2">
    <name type="scientific">Eumeta variegata</name>
    <name type="common">Bagworm moth</name>
    <name type="synonym">Eumeta japonica</name>
    <dbReference type="NCBI Taxonomy" id="151549"/>
    <lineage>
        <taxon>Eukaryota</taxon>
        <taxon>Metazoa</taxon>
        <taxon>Ecdysozoa</taxon>
        <taxon>Arthropoda</taxon>
        <taxon>Hexapoda</taxon>
        <taxon>Insecta</taxon>
        <taxon>Pterygota</taxon>
        <taxon>Neoptera</taxon>
        <taxon>Endopterygota</taxon>
        <taxon>Lepidoptera</taxon>
        <taxon>Glossata</taxon>
        <taxon>Ditrysia</taxon>
        <taxon>Tineoidea</taxon>
        <taxon>Psychidae</taxon>
        <taxon>Oiketicinae</taxon>
        <taxon>Eumeta</taxon>
    </lineage>
</organism>
<dbReference type="Proteomes" id="UP000299102">
    <property type="component" value="Unassembled WGS sequence"/>
</dbReference>
<name>A0A4C1ZKG2_EUMVA</name>
<dbReference type="AlphaFoldDB" id="A0A4C1ZKG2"/>
<keyword evidence="2" id="KW-1185">Reference proteome</keyword>
<comment type="caution">
    <text evidence="1">The sequence shown here is derived from an EMBL/GenBank/DDBJ whole genome shotgun (WGS) entry which is preliminary data.</text>
</comment>
<evidence type="ECO:0000313" key="2">
    <source>
        <dbReference type="Proteomes" id="UP000299102"/>
    </source>
</evidence>
<accession>A0A4C1ZKG2</accession>
<evidence type="ECO:0000313" key="1">
    <source>
        <dbReference type="EMBL" id="GBP87107.1"/>
    </source>
</evidence>
<proteinExistence type="predicted"/>
<gene>
    <name evidence="1" type="ORF">EVAR_59764_1</name>
</gene>
<protein>
    <submittedName>
        <fullName evidence="1">Uncharacterized protein</fullName>
    </submittedName>
</protein>